<evidence type="ECO:0000313" key="2">
    <source>
        <dbReference type="Proteomes" id="UP000316916"/>
    </source>
</evidence>
<protein>
    <submittedName>
        <fullName evidence="1">Uncharacterized protein</fullName>
    </submittedName>
</protein>
<name>A0A521FHF1_9FLAO</name>
<dbReference type="Proteomes" id="UP000316916">
    <property type="component" value="Unassembled WGS sequence"/>
</dbReference>
<dbReference type="AlphaFoldDB" id="A0A521FHF1"/>
<sequence>MIQKKINTMKKSIASKKLTRKTLKTIQGGGVGQICCAVSCANENECAYWTTLPTKCPLLPICL</sequence>
<dbReference type="EMBL" id="FXTC01000015">
    <property type="protein sequence ID" value="SMO95658.1"/>
    <property type="molecule type" value="Genomic_DNA"/>
</dbReference>
<organism evidence="1 2">
    <name type="scientific">Chryseobacterium rhizoplanae</name>
    <dbReference type="NCBI Taxonomy" id="1609531"/>
    <lineage>
        <taxon>Bacteria</taxon>
        <taxon>Pseudomonadati</taxon>
        <taxon>Bacteroidota</taxon>
        <taxon>Flavobacteriia</taxon>
        <taxon>Flavobacteriales</taxon>
        <taxon>Weeksellaceae</taxon>
        <taxon>Chryseobacterium group</taxon>
        <taxon>Chryseobacterium</taxon>
    </lineage>
</organism>
<proteinExistence type="predicted"/>
<reference evidence="1 2" key="1">
    <citation type="submission" date="2017-05" db="EMBL/GenBank/DDBJ databases">
        <authorList>
            <person name="Varghese N."/>
            <person name="Submissions S."/>
        </authorList>
    </citation>
    <scope>NUCLEOTIDE SEQUENCE [LARGE SCALE GENOMIC DNA]</scope>
    <source>
        <strain evidence="1 2">DSM 29371</strain>
    </source>
</reference>
<accession>A0A521FHF1</accession>
<evidence type="ECO:0000313" key="1">
    <source>
        <dbReference type="EMBL" id="SMO95658.1"/>
    </source>
</evidence>
<gene>
    <name evidence="1" type="ORF">SAMN06265171_11557</name>
</gene>
<keyword evidence="2" id="KW-1185">Reference proteome</keyword>